<gene>
    <name evidence="1" type="ORF">ALP05_04374</name>
</gene>
<reference evidence="1 2" key="1">
    <citation type="submission" date="2018-08" db="EMBL/GenBank/DDBJ databases">
        <title>Recombination of ecologically and evolutionarily significant loci maintains genetic cohesion in the Pseudomonas syringae species complex.</title>
        <authorList>
            <person name="Dillon M."/>
            <person name="Thakur S."/>
            <person name="Almeida R.N.D."/>
            <person name="Weir B.S."/>
            <person name="Guttman D.S."/>
        </authorList>
    </citation>
    <scope>NUCLEOTIDE SEQUENCE [LARGE SCALE GENOMIC DNA]</scope>
    <source>
        <strain evidence="1 2">ICMP 7496</strain>
    </source>
</reference>
<evidence type="ECO:0000313" key="2">
    <source>
        <dbReference type="Proteomes" id="UP000269872"/>
    </source>
</evidence>
<name>A0A3M6FEN2_9PSED</name>
<sequence>MSRAMDNVTQELIDTLVDLLKTHPAAALQTLTVGAPALIESLEAVKLRAVDRREVSSNLQLKIAQWLKAFPQSEAAHQALLGLPEALDLPAVVLPHPIQPAQHQPLTCRHRLQSI</sequence>
<organism evidence="1 2">
    <name type="scientific">Pseudomonas caricapapayae</name>
    <dbReference type="NCBI Taxonomy" id="46678"/>
    <lineage>
        <taxon>Bacteria</taxon>
        <taxon>Pseudomonadati</taxon>
        <taxon>Pseudomonadota</taxon>
        <taxon>Gammaproteobacteria</taxon>
        <taxon>Pseudomonadales</taxon>
        <taxon>Pseudomonadaceae</taxon>
        <taxon>Pseudomonas</taxon>
    </lineage>
</organism>
<accession>A0A3M6FEN2</accession>
<protein>
    <submittedName>
        <fullName evidence="1">Uncharacterized protein</fullName>
    </submittedName>
</protein>
<comment type="caution">
    <text evidence="1">The sequence shown here is derived from an EMBL/GenBank/DDBJ whole genome shotgun (WGS) entry which is preliminary data.</text>
</comment>
<dbReference type="EMBL" id="RBUY01000018">
    <property type="protein sequence ID" value="RMV79099.1"/>
    <property type="molecule type" value="Genomic_DNA"/>
</dbReference>
<dbReference type="AlphaFoldDB" id="A0A3M6FEN2"/>
<dbReference type="Proteomes" id="UP000269872">
    <property type="component" value="Unassembled WGS sequence"/>
</dbReference>
<evidence type="ECO:0000313" key="1">
    <source>
        <dbReference type="EMBL" id="RMV79099.1"/>
    </source>
</evidence>
<proteinExistence type="predicted"/>